<evidence type="ECO:0000256" key="8">
    <source>
        <dbReference type="HAMAP-Rule" id="MF_01161"/>
    </source>
</evidence>
<feature type="binding site" evidence="8">
    <location>
        <begin position="26"/>
        <end position="31"/>
    </location>
    <ligand>
        <name>ATP</name>
        <dbReference type="ChEBI" id="CHEBI:30616"/>
    </ligand>
</feature>
<evidence type="ECO:0000256" key="6">
    <source>
        <dbReference type="ARBA" id="ARBA00022840"/>
    </source>
</evidence>
<dbReference type="GO" id="GO:0006400">
    <property type="term" value="P:tRNA modification"/>
    <property type="evidence" value="ECO:0007669"/>
    <property type="project" value="UniProtKB-UniRule"/>
</dbReference>
<comment type="subcellular location">
    <subcellularLocation>
        <location evidence="1 8">Cytoplasm</location>
    </subcellularLocation>
</comment>
<dbReference type="Proteomes" id="UP000037558">
    <property type="component" value="Unassembled WGS sequence"/>
</dbReference>
<dbReference type="PATRIC" id="fig|284581.3.peg.1756"/>
<dbReference type="EMBL" id="LILC01000025">
    <property type="protein sequence ID" value="KOO42329.1"/>
    <property type="molecule type" value="Genomic_DNA"/>
</dbReference>
<name>A0A0M0KU35_9BACI</name>
<dbReference type="SUPFAM" id="SSF56037">
    <property type="entry name" value="PheT/TilS domain"/>
    <property type="match status" value="1"/>
</dbReference>
<reference evidence="11" key="1">
    <citation type="submission" date="2015-08" db="EMBL/GenBank/DDBJ databases">
        <title>Fjat-14210 dsm16467.</title>
        <authorList>
            <person name="Liu B."/>
            <person name="Wang J."/>
            <person name="Zhu Y."/>
            <person name="Liu G."/>
            <person name="Chen Q."/>
            <person name="Chen Z."/>
            <person name="Lan J."/>
            <person name="Che J."/>
            <person name="Ge C."/>
            <person name="Shi H."/>
            <person name="Pan Z."/>
            <person name="Liu X."/>
        </authorList>
    </citation>
    <scope>NUCLEOTIDE SEQUENCE [LARGE SCALE GENOMIC DNA]</scope>
    <source>
        <strain evidence="11">DSM 16467</strain>
    </source>
</reference>
<comment type="function">
    <text evidence="8">Ligates lysine onto the cytidine present at position 34 of the AUA codon-specific tRNA(Ile) that contains the anticodon CAU, in an ATP-dependent manner. Cytidine is converted to lysidine, thus changing the amino acid specificity of the tRNA from methionine to isoleucine.</text>
</comment>
<dbReference type="SMART" id="SM00977">
    <property type="entry name" value="TilS_C"/>
    <property type="match status" value="1"/>
</dbReference>
<dbReference type="InterPro" id="IPR014729">
    <property type="entry name" value="Rossmann-like_a/b/a_fold"/>
</dbReference>
<dbReference type="GO" id="GO:0032267">
    <property type="term" value="F:tRNA(Ile)-lysidine synthase activity"/>
    <property type="evidence" value="ECO:0007669"/>
    <property type="project" value="UniProtKB-EC"/>
</dbReference>
<dbReference type="InterPro" id="IPR011063">
    <property type="entry name" value="TilS/TtcA_N"/>
</dbReference>
<keyword evidence="2 8" id="KW-0963">Cytoplasm</keyword>
<keyword evidence="6 8" id="KW-0067">ATP-binding</keyword>
<evidence type="ECO:0000256" key="4">
    <source>
        <dbReference type="ARBA" id="ARBA00022694"/>
    </source>
</evidence>
<evidence type="ECO:0000313" key="11">
    <source>
        <dbReference type="Proteomes" id="UP000037558"/>
    </source>
</evidence>
<dbReference type="InterPro" id="IPR012795">
    <property type="entry name" value="tRNA_Ile_lys_synt_N"/>
</dbReference>
<evidence type="ECO:0000256" key="7">
    <source>
        <dbReference type="ARBA" id="ARBA00048539"/>
    </source>
</evidence>
<dbReference type="CDD" id="cd01992">
    <property type="entry name" value="TilS_N"/>
    <property type="match status" value="1"/>
</dbReference>
<dbReference type="PANTHER" id="PTHR43033">
    <property type="entry name" value="TRNA(ILE)-LYSIDINE SYNTHASE-RELATED"/>
    <property type="match status" value="1"/>
</dbReference>
<dbReference type="SUPFAM" id="SSF52402">
    <property type="entry name" value="Adenine nucleotide alpha hydrolases-like"/>
    <property type="match status" value="1"/>
</dbReference>
<evidence type="ECO:0000313" key="10">
    <source>
        <dbReference type="EMBL" id="KOO42329.1"/>
    </source>
</evidence>
<dbReference type="Gene3D" id="3.40.50.620">
    <property type="entry name" value="HUPs"/>
    <property type="match status" value="1"/>
</dbReference>
<keyword evidence="11" id="KW-1185">Reference proteome</keyword>
<evidence type="ECO:0000256" key="3">
    <source>
        <dbReference type="ARBA" id="ARBA00022598"/>
    </source>
</evidence>
<comment type="catalytic activity">
    <reaction evidence="7 8">
        <text>cytidine(34) in tRNA(Ile2) + L-lysine + ATP = lysidine(34) in tRNA(Ile2) + AMP + diphosphate + H(+)</text>
        <dbReference type="Rhea" id="RHEA:43744"/>
        <dbReference type="Rhea" id="RHEA-COMP:10625"/>
        <dbReference type="Rhea" id="RHEA-COMP:10670"/>
        <dbReference type="ChEBI" id="CHEBI:15378"/>
        <dbReference type="ChEBI" id="CHEBI:30616"/>
        <dbReference type="ChEBI" id="CHEBI:32551"/>
        <dbReference type="ChEBI" id="CHEBI:33019"/>
        <dbReference type="ChEBI" id="CHEBI:82748"/>
        <dbReference type="ChEBI" id="CHEBI:83665"/>
        <dbReference type="ChEBI" id="CHEBI:456215"/>
        <dbReference type="EC" id="6.3.4.19"/>
    </reaction>
</comment>
<dbReference type="GO" id="GO:0005737">
    <property type="term" value="C:cytoplasm"/>
    <property type="evidence" value="ECO:0007669"/>
    <property type="project" value="UniProtKB-SubCell"/>
</dbReference>
<dbReference type="SUPFAM" id="SSF82829">
    <property type="entry name" value="MesJ substrate recognition domain-like"/>
    <property type="match status" value="1"/>
</dbReference>
<dbReference type="EC" id="6.3.4.19" evidence="8"/>
<evidence type="ECO:0000256" key="5">
    <source>
        <dbReference type="ARBA" id="ARBA00022741"/>
    </source>
</evidence>
<dbReference type="RefSeq" id="WP_053402896.1">
    <property type="nucleotide sequence ID" value="NZ_JAUKEN010000008.1"/>
</dbReference>
<dbReference type="Pfam" id="PF11734">
    <property type="entry name" value="TilS_C"/>
    <property type="match status" value="1"/>
</dbReference>
<comment type="similarity">
    <text evidence="8">Belongs to the tRNA(Ile)-lysidine synthase family.</text>
</comment>
<dbReference type="Pfam" id="PF09179">
    <property type="entry name" value="TilS"/>
    <property type="match status" value="1"/>
</dbReference>
<comment type="domain">
    <text evidence="8">The N-terminal region contains the highly conserved SGGXDS motif, predicted to be a P-loop motif involved in ATP binding.</text>
</comment>
<dbReference type="NCBIfam" id="TIGR02432">
    <property type="entry name" value="lysidine_TilS_N"/>
    <property type="match status" value="1"/>
</dbReference>
<dbReference type="InterPro" id="IPR012094">
    <property type="entry name" value="tRNA_Ile_lys_synt"/>
</dbReference>
<comment type="caution">
    <text evidence="10">The sequence shown here is derived from an EMBL/GenBank/DDBJ whole genome shotgun (WGS) entry which is preliminary data.</text>
</comment>
<dbReference type="AlphaFoldDB" id="A0A0M0KU35"/>
<keyword evidence="5 8" id="KW-0547">Nucleotide-binding</keyword>
<feature type="domain" description="Lysidine-tRNA(Ile) synthetase C-terminal" evidence="9">
    <location>
        <begin position="384"/>
        <end position="457"/>
    </location>
</feature>
<protein>
    <recommendedName>
        <fullName evidence="8">tRNA(Ile)-lysidine synthase</fullName>
        <ecNumber evidence="8">6.3.4.19</ecNumber>
    </recommendedName>
    <alternativeName>
        <fullName evidence="8">tRNA(Ile)-2-lysyl-cytidine synthase</fullName>
    </alternativeName>
    <alternativeName>
        <fullName evidence="8">tRNA(Ile)-lysidine synthetase</fullName>
    </alternativeName>
</protein>
<dbReference type="InterPro" id="IPR015262">
    <property type="entry name" value="tRNA_Ile_lys_synt_subst-bd"/>
</dbReference>
<gene>
    <name evidence="8" type="primary">tilS</name>
    <name evidence="10" type="ORF">AMD01_18315</name>
</gene>
<dbReference type="Pfam" id="PF01171">
    <property type="entry name" value="ATP_bind_3"/>
    <property type="match status" value="1"/>
</dbReference>
<evidence type="ECO:0000256" key="1">
    <source>
        <dbReference type="ARBA" id="ARBA00004496"/>
    </source>
</evidence>
<keyword evidence="3 8" id="KW-0436">Ligase</keyword>
<organism evidence="10 11">
    <name type="scientific">Priestia koreensis</name>
    <dbReference type="NCBI Taxonomy" id="284581"/>
    <lineage>
        <taxon>Bacteria</taxon>
        <taxon>Bacillati</taxon>
        <taxon>Bacillota</taxon>
        <taxon>Bacilli</taxon>
        <taxon>Bacillales</taxon>
        <taxon>Bacillaceae</taxon>
        <taxon>Priestia</taxon>
    </lineage>
</organism>
<proteinExistence type="inferred from homology"/>
<dbReference type="PANTHER" id="PTHR43033:SF1">
    <property type="entry name" value="TRNA(ILE)-LYSIDINE SYNTHASE-RELATED"/>
    <property type="match status" value="1"/>
</dbReference>
<sequence length="460" mass="52888">MIGKVQQFIKKHTLFSPNSTVIVGVSGGPDSLALLHFLHEESERRGLTLIAAHVDHMFRGKESEDDLKFVEAFCRSIDIRCESIQIDVTAYQQEKKLTSQVAARECRYAFFADVMKKYNADTLALAHHGDDQVETILMKLTRGSTMNGYAGIQAKRPFYQGEIVRPLLSVTKQDLIKYCEHVGLEPRVDPSNEKTTYTRNRFRHYILPHLKAENPEVHERFQAFSENLSEDQKYLEELTVAEMNTVMKKKGDQGILIDIEEFQKKRKPLQRRGIQLILNYLYTEIPPTLSSANVRDLLALFKSDHPSGRLHLPGGLQAIRSYNECLLTFEEKKDQSYSYHLTVPGQLTLPNGRKLICSIHNQHPIEVKGNDIFLLDERYIGETLTVRSRNLGDKLKIKGMKGTKKVKDIFIDAKVPLSERSVWPIVEDRDGTILWIPGLKKSSYELNTYQQQKYVILYYK</sequence>
<accession>A0A0M0KU35</accession>
<dbReference type="OrthoDB" id="9807403at2"/>
<keyword evidence="4 8" id="KW-0819">tRNA processing</keyword>
<dbReference type="STRING" id="284581.AMD01_18315"/>
<dbReference type="Gene3D" id="3.30.465.60">
    <property type="match status" value="1"/>
</dbReference>
<evidence type="ECO:0000256" key="2">
    <source>
        <dbReference type="ARBA" id="ARBA00022490"/>
    </source>
</evidence>
<dbReference type="HAMAP" id="MF_01161">
    <property type="entry name" value="tRNA_Ile_lys_synt"/>
    <property type="match status" value="1"/>
</dbReference>
<dbReference type="GO" id="GO:0005524">
    <property type="term" value="F:ATP binding"/>
    <property type="evidence" value="ECO:0007669"/>
    <property type="project" value="UniProtKB-UniRule"/>
</dbReference>
<evidence type="ECO:0000259" key="9">
    <source>
        <dbReference type="SMART" id="SM00977"/>
    </source>
</evidence>
<dbReference type="InterPro" id="IPR012796">
    <property type="entry name" value="Lysidine-tRNA-synth_C"/>
</dbReference>
<dbReference type="NCBIfam" id="TIGR02433">
    <property type="entry name" value="lysidine_TilS_C"/>
    <property type="match status" value="1"/>
</dbReference>